<comment type="subcellular location">
    <subcellularLocation>
        <location evidence="1">Cell outer membrane</location>
    </subcellularLocation>
</comment>
<keyword evidence="9" id="KW-1185">Reference proteome</keyword>
<gene>
    <name evidence="8" type="ORF">LX64_04577</name>
</gene>
<dbReference type="Gene3D" id="1.25.40.390">
    <property type="match status" value="1"/>
</dbReference>
<keyword evidence="3" id="KW-0732">Signal</keyword>
<comment type="caution">
    <text evidence="8">The sequence shown here is derived from an EMBL/GenBank/DDBJ whole genome shotgun (WGS) entry which is preliminary data.</text>
</comment>
<dbReference type="OrthoDB" id="5694214at2"/>
<dbReference type="Pfam" id="PF07980">
    <property type="entry name" value="SusD_RagB"/>
    <property type="match status" value="1"/>
</dbReference>
<dbReference type="InterPro" id="IPR012944">
    <property type="entry name" value="SusD_RagB_dom"/>
</dbReference>
<dbReference type="RefSeq" id="WP_111600008.1">
    <property type="nucleotide sequence ID" value="NZ_QLLL01000010.1"/>
</dbReference>
<keyword evidence="4" id="KW-0472">Membrane</keyword>
<dbReference type="GO" id="GO:0009279">
    <property type="term" value="C:cell outer membrane"/>
    <property type="evidence" value="ECO:0007669"/>
    <property type="project" value="UniProtKB-SubCell"/>
</dbReference>
<dbReference type="SUPFAM" id="SSF48452">
    <property type="entry name" value="TPR-like"/>
    <property type="match status" value="1"/>
</dbReference>
<evidence type="ECO:0000256" key="1">
    <source>
        <dbReference type="ARBA" id="ARBA00004442"/>
    </source>
</evidence>
<dbReference type="PROSITE" id="PS51257">
    <property type="entry name" value="PROKAR_LIPOPROTEIN"/>
    <property type="match status" value="1"/>
</dbReference>
<feature type="domain" description="SusD-like N-terminal" evidence="7">
    <location>
        <begin position="65"/>
        <end position="214"/>
    </location>
</feature>
<comment type="similarity">
    <text evidence="2">Belongs to the SusD family.</text>
</comment>
<sequence>MKKLIYAALLAGVALTSCRKDFLTKLPPSALVDDSYWTSEANVRTYAYQFYPRYFRGYGSGFTAGSYYMGQTINDDFVQVSPALFTDRIPATDAGAYRWNFENVRKLNYYINRLERVPMDSATMNHWRGVARFFRAMEYAQLVRTYGDVPYYDKVMTETETDELFKPRDPRTTVMDNVLADFEFAAKNVKLKDGTPGLEIDRYIVLAFMSRIFLFEGTFEKYHNIDQTRATKYLTAAKNAADEVLKSGLYTVNPNYRGIFASADLSANKEVLMYRKYEAALLTHSLMSYNNMEPQPNGPTKDLIESYLCKDGLPIGLSPLYKGDTTITDVFANRDPRMGATYAKQYRVNGNISNFSASGYVCVKFLDDALAASGDAAAKSSTNVSDAPIIRISEVMLNYIEAAAELGAVSQADVDRTINKIRGRDITMAPLKVVGGMPADTSGNVFDDPKRDPTVSSILWEIRRERRVELVFEGLRLDDLKRWKKLDYADTKVNPTKYYGAYINKAQFPDAKDKLVGGGSAGYIWTANSTVAQRVVTDRNYLEPLPLDQIKMYTDVGKELKQNPGWVQ</sequence>
<evidence type="ECO:0000256" key="5">
    <source>
        <dbReference type="ARBA" id="ARBA00023237"/>
    </source>
</evidence>
<proteinExistence type="inferred from homology"/>
<dbReference type="Pfam" id="PF14322">
    <property type="entry name" value="SusD-like_3"/>
    <property type="match status" value="1"/>
</dbReference>
<evidence type="ECO:0000259" key="6">
    <source>
        <dbReference type="Pfam" id="PF07980"/>
    </source>
</evidence>
<keyword evidence="5" id="KW-0998">Cell outer membrane</keyword>
<feature type="domain" description="RagB/SusD" evidence="6">
    <location>
        <begin position="298"/>
        <end position="566"/>
    </location>
</feature>
<dbReference type="AlphaFoldDB" id="A0A327Q6D8"/>
<evidence type="ECO:0000259" key="7">
    <source>
        <dbReference type="Pfam" id="PF14322"/>
    </source>
</evidence>
<evidence type="ECO:0000256" key="4">
    <source>
        <dbReference type="ARBA" id="ARBA00023136"/>
    </source>
</evidence>
<reference evidence="8 9" key="1">
    <citation type="submission" date="2018-06" db="EMBL/GenBank/DDBJ databases">
        <title>Genomic Encyclopedia of Archaeal and Bacterial Type Strains, Phase II (KMG-II): from individual species to whole genera.</title>
        <authorList>
            <person name="Goeker M."/>
        </authorList>
    </citation>
    <scope>NUCLEOTIDE SEQUENCE [LARGE SCALE GENOMIC DNA]</scope>
    <source>
        <strain evidence="8 9">DSM 23857</strain>
    </source>
</reference>
<evidence type="ECO:0000256" key="2">
    <source>
        <dbReference type="ARBA" id="ARBA00006275"/>
    </source>
</evidence>
<dbReference type="InterPro" id="IPR011990">
    <property type="entry name" value="TPR-like_helical_dom_sf"/>
</dbReference>
<protein>
    <submittedName>
        <fullName evidence="8">Putative outer membrane starch-binding protein</fullName>
    </submittedName>
</protein>
<dbReference type="Proteomes" id="UP000249547">
    <property type="component" value="Unassembled WGS sequence"/>
</dbReference>
<evidence type="ECO:0000313" key="9">
    <source>
        <dbReference type="Proteomes" id="UP000249547"/>
    </source>
</evidence>
<organism evidence="8 9">
    <name type="scientific">Chitinophaga skermanii</name>
    <dbReference type="NCBI Taxonomy" id="331697"/>
    <lineage>
        <taxon>Bacteria</taxon>
        <taxon>Pseudomonadati</taxon>
        <taxon>Bacteroidota</taxon>
        <taxon>Chitinophagia</taxon>
        <taxon>Chitinophagales</taxon>
        <taxon>Chitinophagaceae</taxon>
        <taxon>Chitinophaga</taxon>
    </lineage>
</organism>
<evidence type="ECO:0000313" key="8">
    <source>
        <dbReference type="EMBL" id="RAI99443.1"/>
    </source>
</evidence>
<dbReference type="InterPro" id="IPR033985">
    <property type="entry name" value="SusD-like_N"/>
</dbReference>
<dbReference type="EMBL" id="QLLL01000010">
    <property type="protein sequence ID" value="RAI99443.1"/>
    <property type="molecule type" value="Genomic_DNA"/>
</dbReference>
<name>A0A327Q6D8_9BACT</name>
<evidence type="ECO:0000256" key="3">
    <source>
        <dbReference type="ARBA" id="ARBA00022729"/>
    </source>
</evidence>
<accession>A0A327Q6D8</accession>